<sequence>MVSSQTSSPGIDSAYAWTRLGISMLLSTIGGVGMWAVVVVLPAVQAEFGVDRAAASVPYTATMVGFAAGNVLVGRAIDRMGYWIPALIAAIALGSGFLLASLTTSILQFTLVQGLLIGVGTSAIFGPLIADISHWFNRRRGVAVTAAASGNYLAGAIWPFVMPMLMKEEGWRFTYAAIGVVCLATMVPLVLMLRRGAPREAAPGSPGSRPVRPISLSPAALQVLLVIAGFGCCMAMSMPQVHIVAYCMDLGYGVAHGADMLSIMLAAGVVSRLASGFLADRFGAVKTLLIGSVLQCLSLLFYIPFDGLASLYVVSLVFGLSQGGIVPCYAIIVRDYMPAKEAGQRVGIVMMATIFGMAVGGWTSGWIYDLTGSYAAAFLNGIAWNLVNLAAILLLMWKAQRSEVAMA</sequence>
<feature type="transmembrane region" description="Helical" evidence="4">
    <location>
        <begin position="309"/>
        <end position="333"/>
    </location>
</feature>
<dbReference type="CDD" id="cd17355">
    <property type="entry name" value="MFS_YcxA_like"/>
    <property type="match status" value="1"/>
</dbReference>
<dbReference type="InterPro" id="IPR011701">
    <property type="entry name" value="MFS"/>
</dbReference>
<dbReference type="SUPFAM" id="SSF103473">
    <property type="entry name" value="MFS general substrate transporter"/>
    <property type="match status" value="1"/>
</dbReference>
<feature type="transmembrane region" description="Helical" evidence="4">
    <location>
        <begin position="214"/>
        <end position="238"/>
    </location>
</feature>
<dbReference type="InterPro" id="IPR036259">
    <property type="entry name" value="MFS_trans_sf"/>
</dbReference>
<feature type="transmembrane region" description="Helical" evidence="4">
    <location>
        <begin position="80"/>
        <end position="100"/>
    </location>
</feature>
<evidence type="ECO:0000256" key="1">
    <source>
        <dbReference type="ARBA" id="ARBA00022692"/>
    </source>
</evidence>
<feature type="transmembrane region" description="Helical" evidence="4">
    <location>
        <begin position="53"/>
        <end position="73"/>
    </location>
</feature>
<keyword evidence="7" id="KW-1185">Reference proteome</keyword>
<dbReference type="AlphaFoldDB" id="A0A3A5LCI5"/>
<dbReference type="Proteomes" id="UP000272706">
    <property type="component" value="Unassembled WGS sequence"/>
</dbReference>
<feature type="transmembrane region" description="Helical" evidence="4">
    <location>
        <begin position="250"/>
        <end position="270"/>
    </location>
</feature>
<evidence type="ECO:0000259" key="5">
    <source>
        <dbReference type="PROSITE" id="PS50850"/>
    </source>
</evidence>
<dbReference type="Gene3D" id="1.20.1250.20">
    <property type="entry name" value="MFS general substrate transporter like domains"/>
    <property type="match status" value="2"/>
</dbReference>
<proteinExistence type="predicted"/>
<accession>A0A3A5LCI5</accession>
<evidence type="ECO:0000256" key="3">
    <source>
        <dbReference type="ARBA" id="ARBA00023136"/>
    </source>
</evidence>
<evidence type="ECO:0000313" key="7">
    <source>
        <dbReference type="Proteomes" id="UP000272706"/>
    </source>
</evidence>
<feature type="transmembrane region" description="Helical" evidence="4">
    <location>
        <begin position="106"/>
        <end position="130"/>
    </location>
</feature>
<dbReference type="PANTHER" id="PTHR11360">
    <property type="entry name" value="MONOCARBOXYLATE TRANSPORTER"/>
    <property type="match status" value="1"/>
</dbReference>
<feature type="transmembrane region" description="Helical" evidence="4">
    <location>
        <begin position="173"/>
        <end position="193"/>
    </location>
</feature>
<name>A0A3A5LCI5_9HYPH</name>
<dbReference type="GO" id="GO:0022857">
    <property type="term" value="F:transmembrane transporter activity"/>
    <property type="evidence" value="ECO:0007669"/>
    <property type="project" value="InterPro"/>
</dbReference>
<feature type="transmembrane region" description="Helical" evidence="4">
    <location>
        <begin position="374"/>
        <end position="397"/>
    </location>
</feature>
<dbReference type="InterPro" id="IPR020846">
    <property type="entry name" value="MFS_dom"/>
</dbReference>
<dbReference type="PROSITE" id="PS50850">
    <property type="entry name" value="MFS"/>
    <property type="match status" value="1"/>
</dbReference>
<evidence type="ECO:0000256" key="4">
    <source>
        <dbReference type="SAM" id="Phobius"/>
    </source>
</evidence>
<dbReference type="Pfam" id="PF07690">
    <property type="entry name" value="MFS_1"/>
    <property type="match status" value="1"/>
</dbReference>
<feature type="transmembrane region" description="Helical" evidence="4">
    <location>
        <begin position="282"/>
        <end position="303"/>
    </location>
</feature>
<comment type="caution">
    <text evidence="6">The sequence shown here is derived from an EMBL/GenBank/DDBJ whole genome shotgun (WGS) entry which is preliminary data.</text>
</comment>
<evidence type="ECO:0000313" key="6">
    <source>
        <dbReference type="EMBL" id="RJT42072.1"/>
    </source>
</evidence>
<dbReference type="EMBL" id="QZWZ01000002">
    <property type="protein sequence ID" value="RJT42072.1"/>
    <property type="molecule type" value="Genomic_DNA"/>
</dbReference>
<reference evidence="6 7" key="1">
    <citation type="submission" date="2018-09" db="EMBL/GenBank/DDBJ databases">
        <title>Mesorhizobium carmichaelinearum sp. nov. isolated from Carmichaelinea spp. root nodules in New Zealand.</title>
        <authorList>
            <person name="De Meyer S.E."/>
        </authorList>
    </citation>
    <scope>NUCLEOTIDE SEQUENCE [LARGE SCALE GENOMIC DNA]</scope>
    <source>
        <strain evidence="6 7">ICMP19557</strain>
    </source>
</reference>
<feature type="domain" description="Major facilitator superfamily (MFS) profile" evidence="5">
    <location>
        <begin position="19"/>
        <end position="400"/>
    </location>
</feature>
<dbReference type="InterPro" id="IPR050327">
    <property type="entry name" value="Proton-linked_MCT"/>
</dbReference>
<feature type="transmembrane region" description="Helical" evidence="4">
    <location>
        <begin position="20"/>
        <end position="41"/>
    </location>
</feature>
<evidence type="ECO:0000256" key="2">
    <source>
        <dbReference type="ARBA" id="ARBA00022989"/>
    </source>
</evidence>
<keyword evidence="3 4" id="KW-0472">Membrane</keyword>
<dbReference type="OrthoDB" id="9796632at2"/>
<feature type="transmembrane region" description="Helical" evidence="4">
    <location>
        <begin position="142"/>
        <end position="161"/>
    </location>
</feature>
<keyword evidence="2 4" id="KW-1133">Transmembrane helix</keyword>
<organism evidence="6 7">
    <name type="scientific">Mesorhizobium waimense</name>
    <dbReference type="NCBI Taxonomy" id="1300307"/>
    <lineage>
        <taxon>Bacteria</taxon>
        <taxon>Pseudomonadati</taxon>
        <taxon>Pseudomonadota</taxon>
        <taxon>Alphaproteobacteria</taxon>
        <taxon>Hyphomicrobiales</taxon>
        <taxon>Phyllobacteriaceae</taxon>
        <taxon>Mesorhizobium</taxon>
    </lineage>
</organism>
<protein>
    <submittedName>
        <fullName evidence="6">MFS transporter</fullName>
    </submittedName>
</protein>
<keyword evidence="1 4" id="KW-0812">Transmembrane</keyword>
<gene>
    <name evidence="6" type="ORF">D3227_02990</name>
</gene>
<feature type="transmembrane region" description="Helical" evidence="4">
    <location>
        <begin position="345"/>
        <end position="368"/>
    </location>
</feature>
<dbReference type="PANTHER" id="PTHR11360:SF290">
    <property type="entry name" value="MONOCARBOXYLATE MFS PERMEASE"/>
    <property type="match status" value="1"/>
</dbReference>